<feature type="compositionally biased region" description="Basic and acidic residues" evidence="1">
    <location>
        <begin position="591"/>
        <end position="614"/>
    </location>
</feature>
<feature type="region of interest" description="Disordered" evidence="1">
    <location>
        <begin position="350"/>
        <end position="707"/>
    </location>
</feature>
<dbReference type="STRING" id="139825.A0A401GF12"/>
<dbReference type="RefSeq" id="XP_027611628.1">
    <property type="nucleotide sequence ID" value="XM_027755827.1"/>
</dbReference>
<comment type="caution">
    <text evidence="2">The sequence shown here is derived from an EMBL/GenBank/DDBJ whole genome shotgun (WGS) entry which is preliminary data.</text>
</comment>
<dbReference type="AlphaFoldDB" id="A0A401GF12"/>
<evidence type="ECO:0000256" key="1">
    <source>
        <dbReference type="SAM" id="MobiDB-lite"/>
    </source>
</evidence>
<reference evidence="2 3" key="1">
    <citation type="journal article" date="2018" name="Sci. Rep.">
        <title>Genome sequence of the cauliflower mushroom Sparassis crispa (Hanabiratake) and its association with beneficial usage.</title>
        <authorList>
            <person name="Kiyama R."/>
            <person name="Furutani Y."/>
            <person name="Kawaguchi K."/>
            <person name="Nakanishi T."/>
        </authorList>
    </citation>
    <scope>NUCLEOTIDE SEQUENCE [LARGE SCALE GENOMIC DNA]</scope>
</reference>
<name>A0A401GF12_9APHY</name>
<protein>
    <recommendedName>
        <fullName evidence="4">RNA polymerase II elongation factor ELL N-terminal domain-containing protein</fullName>
    </recommendedName>
</protein>
<feature type="compositionally biased region" description="Polar residues" evidence="1">
    <location>
        <begin position="175"/>
        <end position="192"/>
    </location>
</feature>
<feature type="region of interest" description="Disordered" evidence="1">
    <location>
        <begin position="143"/>
        <end position="250"/>
    </location>
</feature>
<evidence type="ECO:0008006" key="4">
    <source>
        <dbReference type="Google" id="ProtNLM"/>
    </source>
</evidence>
<proteinExistence type="predicted"/>
<evidence type="ECO:0000313" key="3">
    <source>
        <dbReference type="Proteomes" id="UP000287166"/>
    </source>
</evidence>
<dbReference type="OrthoDB" id="2587563at2759"/>
<dbReference type="GeneID" id="38777632"/>
<feature type="compositionally biased region" description="Basic and acidic residues" evidence="1">
    <location>
        <begin position="491"/>
        <end position="504"/>
    </location>
</feature>
<dbReference type="InterPro" id="IPR042065">
    <property type="entry name" value="E3_ELL-like"/>
</dbReference>
<accession>A0A401GF12</accession>
<dbReference type="InParanoid" id="A0A401GF12"/>
<dbReference type="Proteomes" id="UP000287166">
    <property type="component" value="Unassembled WGS sequence"/>
</dbReference>
<dbReference type="Gene3D" id="1.10.10.2670">
    <property type="entry name" value="E3 ubiquitin-protein ligase"/>
    <property type="match status" value="1"/>
</dbReference>
<feature type="compositionally biased region" description="Basic and acidic residues" evidence="1">
    <location>
        <begin position="393"/>
        <end position="407"/>
    </location>
</feature>
<feature type="compositionally biased region" description="Basic and acidic residues" evidence="1">
    <location>
        <begin position="417"/>
        <end position="440"/>
    </location>
</feature>
<sequence>MPLPESGTLSLQCPRPGEATYSKPRQAMLLRMSQETLEALEGYPKQPEVEIELGANPGLYIGGVFFPMRLLKEDCPNELFLRTAPNSKSTHSKPTTPLKLYANVTGKGSINPQLGNKVHEKIRESTLMAEKQRTERKTILLEVPPDMPKPKKRKEPPQMLRKPPHLVDGHRNLSAPVTSQSTRVSSPATGVASSRPGLSTRVASPRPGLSAQAASPRTVPATRVASPHTVPSTRGASPRPPREDPLKSTRSRIIHCVATNDRTSDQILNMVGKNYSAAAREDLFRILEEVAERAPLPRGANRSSGPTWRLKTTSWIEVRPFDWGRLQTAEREELATQARAALRQLDIPETDPRWDPMWPRSRDSTPTVYSRNGSSAATPEGTKPEARIGIMSKDVKSKKIKPADGAKKRTASNVIVAKDEGVRPSREVMGKRKAKEEKAADSSGSSGDAPLARLAARRLPGSGFKATAGSSSVTPPALASPTVPQPPKKTKLVDVREGKRDAKDAPVPSGSANPGAQKKRKEPEQDRERPRERDRAREREAMRERDRERDSPAVQATGKKRKKVIDDDQDPEYPERGSAVGAIPKKRKTEPKRETKAERGRDKESDRESARGKNSEAAFKRPAKRDGSPLPPPRIKVKKEASPLPPLPPAQSLIPPSRPSTSERTAPVASSSSQKHSEHKRARGSSKLRRRSPIYTSSEDESEDPPTLDKAMLKFRRLSLLRPLPQDSERLQSYYNEIYIRYMWMHNLKSLMRERIRELLNALSENTASGPDDNTVPVDPLTSKDFVAEFDLVEKEVKAVEQRLEELAANKTPAA</sequence>
<organism evidence="2 3">
    <name type="scientific">Sparassis crispa</name>
    <dbReference type="NCBI Taxonomy" id="139825"/>
    <lineage>
        <taxon>Eukaryota</taxon>
        <taxon>Fungi</taxon>
        <taxon>Dikarya</taxon>
        <taxon>Basidiomycota</taxon>
        <taxon>Agaricomycotina</taxon>
        <taxon>Agaricomycetes</taxon>
        <taxon>Polyporales</taxon>
        <taxon>Sparassidaceae</taxon>
        <taxon>Sparassis</taxon>
    </lineage>
</organism>
<feature type="compositionally biased region" description="Basic residues" evidence="1">
    <location>
        <begin position="677"/>
        <end position="692"/>
    </location>
</feature>
<feature type="compositionally biased region" description="Low complexity" evidence="1">
    <location>
        <begin position="441"/>
        <end position="459"/>
    </location>
</feature>
<keyword evidence="3" id="KW-1185">Reference proteome</keyword>
<feature type="compositionally biased region" description="Basic and acidic residues" evidence="1">
    <location>
        <begin position="521"/>
        <end position="551"/>
    </location>
</feature>
<gene>
    <name evidence="2" type="ORF">SCP_0304340</name>
</gene>
<feature type="compositionally biased region" description="Polar residues" evidence="1">
    <location>
        <begin position="364"/>
        <end position="377"/>
    </location>
</feature>
<feature type="compositionally biased region" description="Polar residues" evidence="1">
    <location>
        <begin position="659"/>
        <end position="674"/>
    </location>
</feature>
<evidence type="ECO:0000313" key="2">
    <source>
        <dbReference type="EMBL" id="GBE80715.1"/>
    </source>
</evidence>
<dbReference type="EMBL" id="BFAD01000003">
    <property type="protein sequence ID" value="GBE80715.1"/>
    <property type="molecule type" value="Genomic_DNA"/>
</dbReference>